<evidence type="ECO:0000313" key="2">
    <source>
        <dbReference type="Proteomes" id="UP000014113"/>
    </source>
</evidence>
<name>S0KVG4_9ENTE</name>
<keyword evidence="2" id="KW-1185">Reference proteome</keyword>
<sequence length="76" mass="9066">MKKNKDIQVKIVESTKQLDGQQYDITELWIAKKKIGEVLHYQAKEFVSFMNEEQIQTDRTLDLAIETILLRWNLQE</sequence>
<dbReference type="Proteomes" id="UP000014113">
    <property type="component" value="Unassembled WGS sequence"/>
</dbReference>
<evidence type="ECO:0000313" key="1">
    <source>
        <dbReference type="EMBL" id="EOW84273.1"/>
    </source>
</evidence>
<dbReference type="Pfam" id="PF11184">
    <property type="entry name" value="DUF2969"/>
    <property type="match status" value="1"/>
</dbReference>
<dbReference type="InterPro" id="IPR021351">
    <property type="entry name" value="DUF2969"/>
</dbReference>
<dbReference type="eggNOG" id="ENOG5033N89">
    <property type="taxonomic scope" value="Bacteria"/>
</dbReference>
<protein>
    <submittedName>
        <fullName evidence="1">Uncharacterized protein</fullName>
    </submittedName>
</protein>
<proteinExistence type="predicted"/>
<dbReference type="OrthoDB" id="2151809at2"/>
<gene>
    <name evidence="1" type="ORF">I568_00761</name>
</gene>
<organism evidence="1 2">
    <name type="scientific">Enterococcus columbae DSM 7374 = ATCC 51263</name>
    <dbReference type="NCBI Taxonomy" id="1121865"/>
    <lineage>
        <taxon>Bacteria</taxon>
        <taxon>Bacillati</taxon>
        <taxon>Bacillota</taxon>
        <taxon>Bacilli</taxon>
        <taxon>Lactobacillales</taxon>
        <taxon>Enterococcaceae</taxon>
        <taxon>Enterococcus</taxon>
    </lineage>
</organism>
<comment type="caution">
    <text evidence="1">The sequence shown here is derived from an EMBL/GenBank/DDBJ whole genome shotgun (WGS) entry which is preliminary data.</text>
</comment>
<accession>S0KVG4</accession>
<dbReference type="PATRIC" id="fig|1121865.3.peg.161"/>
<dbReference type="EMBL" id="ASWJ01000004">
    <property type="protein sequence ID" value="EOW84273.1"/>
    <property type="molecule type" value="Genomic_DNA"/>
</dbReference>
<dbReference type="STRING" id="1121865.OMW_00167"/>
<reference evidence="1 2" key="1">
    <citation type="submission" date="2013-03" db="EMBL/GenBank/DDBJ databases">
        <title>The Genome Sequence of Enterococcus columbae ATCC_51263 (PacBio/Illumina hybrid assembly).</title>
        <authorList>
            <consortium name="The Broad Institute Genomics Platform"/>
            <consortium name="The Broad Institute Genome Sequencing Center for Infectious Disease"/>
            <person name="Earl A."/>
            <person name="Russ C."/>
            <person name="Gilmore M."/>
            <person name="Surin D."/>
            <person name="Walker B."/>
            <person name="Young S."/>
            <person name="Zeng Q."/>
            <person name="Gargeya S."/>
            <person name="Fitzgerald M."/>
            <person name="Haas B."/>
            <person name="Abouelleil A."/>
            <person name="Allen A.W."/>
            <person name="Alvarado L."/>
            <person name="Arachchi H.M."/>
            <person name="Berlin A.M."/>
            <person name="Chapman S.B."/>
            <person name="Gainer-Dewar J."/>
            <person name="Goldberg J."/>
            <person name="Griggs A."/>
            <person name="Gujja S."/>
            <person name="Hansen M."/>
            <person name="Howarth C."/>
            <person name="Imamovic A."/>
            <person name="Ireland A."/>
            <person name="Larimer J."/>
            <person name="McCowan C."/>
            <person name="Murphy C."/>
            <person name="Pearson M."/>
            <person name="Poon T.W."/>
            <person name="Priest M."/>
            <person name="Roberts A."/>
            <person name="Saif S."/>
            <person name="Shea T."/>
            <person name="Sisk P."/>
            <person name="Sykes S."/>
            <person name="Wortman J."/>
            <person name="Nusbaum C."/>
            <person name="Birren B."/>
        </authorList>
    </citation>
    <scope>NUCLEOTIDE SEQUENCE [LARGE SCALE GENOMIC DNA]</scope>
    <source>
        <strain evidence="1 2">ATCC 51263</strain>
    </source>
</reference>
<dbReference type="AlphaFoldDB" id="S0KVG4"/>
<dbReference type="RefSeq" id="WP_016182337.1">
    <property type="nucleotide sequence ID" value="NZ_JXKI01000007.1"/>
</dbReference>